<accession>A0A5A7MQ50</accession>
<protein>
    <submittedName>
        <fullName evidence="1">Uncharacterized protein</fullName>
    </submittedName>
</protein>
<proteinExistence type="predicted"/>
<name>A0A5A7MQ50_9PROT</name>
<comment type="caution">
    <text evidence="1">The sequence shown here is derived from an EMBL/GenBank/DDBJ whole genome shotgun (WGS) entry which is preliminary data.</text>
</comment>
<evidence type="ECO:0000313" key="1">
    <source>
        <dbReference type="EMBL" id="GEQ97956.1"/>
    </source>
</evidence>
<gene>
    <name evidence="1" type="ORF">JCM17844_15930</name>
</gene>
<dbReference type="AlphaFoldDB" id="A0A5A7MQ50"/>
<evidence type="ECO:0000313" key="2">
    <source>
        <dbReference type="Proteomes" id="UP000322084"/>
    </source>
</evidence>
<dbReference type="Proteomes" id="UP000322084">
    <property type="component" value="Unassembled WGS sequence"/>
</dbReference>
<reference evidence="1 2" key="1">
    <citation type="submission" date="2019-09" db="EMBL/GenBank/DDBJ databases">
        <title>NBRP : Genome information of microbial organism related human and environment.</title>
        <authorList>
            <person name="Hattori M."/>
            <person name="Oshima K."/>
            <person name="Inaba H."/>
            <person name="Suda W."/>
            <person name="Sakamoto M."/>
            <person name="Iino T."/>
            <person name="Kitahara M."/>
            <person name="Oshida Y."/>
            <person name="Iida T."/>
            <person name="Kudo T."/>
            <person name="Itoh T."/>
            <person name="Ohkuma M."/>
        </authorList>
    </citation>
    <scope>NUCLEOTIDE SEQUENCE [LARGE SCALE GENOMIC DNA]</scope>
    <source>
        <strain evidence="1 2">Hi-2</strain>
    </source>
</reference>
<organism evidence="1 2">
    <name type="scientific">Iodidimonas gelatinilytica</name>
    <dbReference type="NCBI Taxonomy" id="1236966"/>
    <lineage>
        <taxon>Bacteria</taxon>
        <taxon>Pseudomonadati</taxon>
        <taxon>Pseudomonadota</taxon>
        <taxon>Alphaproteobacteria</taxon>
        <taxon>Iodidimonadales</taxon>
        <taxon>Iodidimonadaceae</taxon>
        <taxon>Iodidimonas</taxon>
    </lineage>
</organism>
<sequence>MALRKYKAPAPITTKAFPDQPDLSINPKSGLGWRDMLCLNLLGLTARATAPLTKLIKDAQNAACKRMIQDL</sequence>
<dbReference type="EMBL" id="BKCL01000004">
    <property type="protein sequence ID" value="GEQ97956.1"/>
    <property type="molecule type" value="Genomic_DNA"/>
</dbReference>